<evidence type="ECO:0000256" key="1">
    <source>
        <dbReference type="SAM" id="Phobius"/>
    </source>
</evidence>
<evidence type="ECO:0000313" key="2">
    <source>
        <dbReference type="EMBL" id="RDB62096.1"/>
    </source>
</evidence>
<feature type="transmembrane region" description="Helical" evidence="1">
    <location>
        <begin position="164"/>
        <end position="186"/>
    </location>
</feature>
<dbReference type="RefSeq" id="WP_114547960.1">
    <property type="nucleotide sequence ID" value="NZ_PPTT01000058.1"/>
</dbReference>
<evidence type="ECO:0000313" key="4">
    <source>
        <dbReference type="Proteomes" id="UP000253817"/>
    </source>
</evidence>
<feature type="transmembrane region" description="Helical" evidence="1">
    <location>
        <begin position="18"/>
        <end position="37"/>
    </location>
</feature>
<gene>
    <name evidence="2" type="ORF">C1876_17290</name>
    <name evidence="3" type="ORF">DMP09_13375</name>
</gene>
<accession>A0A3N0IUI2</accession>
<proteinExistence type="predicted"/>
<comment type="caution">
    <text evidence="3">The sequence shown here is derived from an EMBL/GenBank/DDBJ whole genome shotgun (WGS) entry which is preliminary data.</text>
</comment>
<feature type="transmembrane region" description="Helical" evidence="1">
    <location>
        <begin position="193"/>
        <end position="211"/>
    </location>
</feature>
<dbReference type="OrthoDB" id="3197170at2"/>
<dbReference type="Proteomes" id="UP000270112">
    <property type="component" value="Unassembled WGS sequence"/>
</dbReference>
<dbReference type="Proteomes" id="UP000253817">
    <property type="component" value="Unassembled WGS sequence"/>
</dbReference>
<evidence type="ECO:0000313" key="3">
    <source>
        <dbReference type="EMBL" id="RNM40654.1"/>
    </source>
</evidence>
<feature type="transmembrane region" description="Helical" evidence="1">
    <location>
        <begin position="245"/>
        <end position="267"/>
    </location>
</feature>
<organism evidence="3 5">
    <name type="scientific">Eggerthella sinensis</name>
    <dbReference type="NCBI Taxonomy" id="242230"/>
    <lineage>
        <taxon>Bacteria</taxon>
        <taxon>Bacillati</taxon>
        <taxon>Actinomycetota</taxon>
        <taxon>Coriobacteriia</taxon>
        <taxon>Eggerthellales</taxon>
        <taxon>Eggerthellaceae</taxon>
        <taxon>Eggerthella</taxon>
    </lineage>
</organism>
<dbReference type="EMBL" id="QICC01000070">
    <property type="protein sequence ID" value="RNM40654.1"/>
    <property type="molecule type" value="Genomic_DNA"/>
</dbReference>
<dbReference type="EMBL" id="PPTT01000058">
    <property type="protein sequence ID" value="RDB62096.1"/>
    <property type="molecule type" value="Genomic_DNA"/>
</dbReference>
<protein>
    <submittedName>
        <fullName evidence="3">Uncharacterized protein</fullName>
    </submittedName>
</protein>
<keyword evidence="1" id="KW-0812">Transmembrane</keyword>
<evidence type="ECO:0000313" key="5">
    <source>
        <dbReference type="Proteomes" id="UP000270112"/>
    </source>
</evidence>
<keyword evidence="1" id="KW-0472">Membrane</keyword>
<feature type="transmembrane region" description="Helical" evidence="1">
    <location>
        <begin position="123"/>
        <end position="144"/>
    </location>
</feature>
<feature type="transmembrane region" description="Helical" evidence="1">
    <location>
        <begin position="83"/>
        <end position="102"/>
    </location>
</feature>
<sequence length="272" mass="28658">MRTLVWCEARKILRSRALYLMLAASVAFTALTALSPADTGGQMFMMAGDPFRIGGAIGFIGNVVDPERIGASAIRTSFLFTPFWLPVVIVFTVHMLSADFLSKSMAVSKAKGVGLGKTVFVKITMIFASVGLCYSASCAASFAIKANEYGTVLSPADFGLLFEALGTNVLLLCALSCQTALLFLLLRRQLPSVLGSLFYTAYVLVGYPASYGLSGEGVFGSLIFAASPAYHLINVSSLSFEAIPLLWGVAYGTAAIVIALGCAVAAANVREV</sequence>
<reference evidence="5" key="2">
    <citation type="submission" date="2018-05" db="EMBL/GenBank/DDBJ databases">
        <title>Genome Sequencing of selected type strains of the family Eggerthellaceae.</title>
        <authorList>
            <person name="Danylec N."/>
            <person name="Stoll D.A."/>
            <person name="Doetsch A."/>
            <person name="Huch M."/>
        </authorList>
    </citation>
    <scope>NUCLEOTIDE SEQUENCE [LARGE SCALE GENOMIC DNA]</scope>
    <source>
        <strain evidence="5">DSM 16107</strain>
    </source>
</reference>
<name>A0A3N0IUI2_9ACTN</name>
<reference evidence="2 4" key="1">
    <citation type="journal article" date="2018" name="Elife">
        <title>Discovery and characterization of a prevalent human gut bacterial enzyme sufficient for the inactivation of a family of plant toxins.</title>
        <authorList>
            <person name="Koppel N."/>
            <person name="Bisanz J.E."/>
            <person name="Pandelia M.E."/>
            <person name="Turnbaugh P.J."/>
            <person name="Balskus E.P."/>
        </authorList>
    </citation>
    <scope>NUCLEOTIDE SEQUENCE [LARGE SCALE GENOMIC DNA]</scope>
    <source>
        <strain evidence="2 4">DSM 16107</strain>
    </source>
</reference>
<reference evidence="3" key="3">
    <citation type="journal article" date="2019" name="Microbiol. Resour. Announc.">
        <title>Draft Genome Sequences of Type Strains of Gordonibacter faecihominis, Paraeggerthella hongkongensis, Parvibacter caecicola,Slackia equolifaciens, Slackia faecicanis, and Slackia isoflavoniconvertens.</title>
        <authorList>
            <person name="Danylec N."/>
            <person name="Stoll D.A."/>
            <person name="Dotsch A."/>
            <person name="Huch M."/>
        </authorList>
    </citation>
    <scope>NUCLEOTIDE SEQUENCE</scope>
    <source>
        <strain evidence="3">DSM 16107</strain>
    </source>
</reference>
<dbReference type="AlphaFoldDB" id="A0A3N0IUI2"/>
<keyword evidence="4" id="KW-1185">Reference proteome</keyword>
<keyword evidence="1" id="KW-1133">Transmembrane helix</keyword>